<dbReference type="EMBL" id="FQTV01000016">
    <property type="protein sequence ID" value="SHF87753.1"/>
    <property type="molecule type" value="Genomic_DNA"/>
</dbReference>
<evidence type="ECO:0000313" key="2">
    <source>
        <dbReference type="EMBL" id="SHF87753.1"/>
    </source>
</evidence>
<organism evidence="2 3">
    <name type="scientific">Bacteroides luti</name>
    <dbReference type="NCBI Taxonomy" id="1297750"/>
    <lineage>
        <taxon>Bacteria</taxon>
        <taxon>Pseudomonadati</taxon>
        <taxon>Bacteroidota</taxon>
        <taxon>Bacteroidia</taxon>
        <taxon>Bacteroidales</taxon>
        <taxon>Bacteroidaceae</taxon>
        <taxon>Bacteroides</taxon>
    </lineage>
</organism>
<dbReference type="Proteomes" id="UP000184509">
    <property type="component" value="Unassembled WGS sequence"/>
</dbReference>
<gene>
    <name evidence="2" type="ORF">SAMN05444405_1165</name>
</gene>
<dbReference type="SUPFAM" id="SSF52266">
    <property type="entry name" value="SGNH hydrolase"/>
    <property type="match status" value="1"/>
</dbReference>
<dbReference type="STRING" id="1297750.SAMN05444405_1165"/>
<dbReference type="Pfam" id="PF13472">
    <property type="entry name" value="Lipase_GDSL_2"/>
    <property type="match status" value="1"/>
</dbReference>
<accession>A0A1M5F843</accession>
<dbReference type="Gene3D" id="3.40.50.1110">
    <property type="entry name" value="SGNH hydrolase"/>
    <property type="match status" value="1"/>
</dbReference>
<protein>
    <submittedName>
        <fullName evidence="2">Lysophospholipase L1</fullName>
    </submittedName>
</protein>
<sequence length="221" mass="24982">MAMKKIYLFAVLIFVFTSVSAQKRKYSTFYEQRASLFEALHTSPKDIIFLGNSITNGCEWAELFDNPHIKNRGISGDICDGVYDRLYPIVKGKPAKLFLLIGINDVSRGTSADSIAGGVKRIIEKIQSDSPRTKIYLQSVLPVSDVYNMFQSHTSKGKVVVDLNSRLVELAKDKKVFYIDLYSHFVDKATGKMRSDLSNDGLHLLGKGYLLWRDLIKQYVN</sequence>
<dbReference type="PANTHER" id="PTHR30383">
    <property type="entry name" value="THIOESTERASE 1/PROTEASE 1/LYSOPHOSPHOLIPASE L1"/>
    <property type="match status" value="1"/>
</dbReference>
<keyword evidence="3" id="KW-1185">Reference proteome</keyword>
<reference evidence="2 3" key="1">
    <citation type="submission" date="2016-11" db="EMBL/GenBank/DDBJ databases">
        <authorList>
            <person name="Jaros S."/>
            <person name="Januszkiewicz K."/>
            <person name="Wedrychowicz H."/>
        </authorList>
    </citation>
    <scope>NUCLEOTIDE SEQUENCE [LARGE SCALE GENOMIC DNA]</scope>
    <source>
        <strain evidence="2 3">DSM 26991</strain>
    </source>
</reference>
<dbReference type="PANTHER" id="PTHR30383:SF5">
    <property type="entry name" value="SGNH HYDROLASE-TYPE ESTERASE DOMAIN-CONTAINING PROTEIN"/>
    <property type="match status" value="1"/>
</dbReference>
<name>A0A1M5F843_9BACE</name>
<evidence type="ECO:0000313" key="3">
    <source>
        <dbReference type="Proteomes" id="UP000184509"/>
    </source>
</evidence>
<dbReference type="AlphaFoldDB" id="A0A1M5F843"/>
<feature type="domain" description="SGNH hydrolase-type esterase" evidence="1">
    <location>
        <begin position="49"/>
        <end position="209"/>
    </location>
</feature>
<dbReference type="GO" id="GO:0004622">
    <property type="term" value="F:phosphatidylcholine lysophospholipase activity"/>
    <property type="evidence" value="ECO:0007669"/>
    <property type="project" value="TreeGrafter"/>
</dbReference>
<dbReference type="InterPro" id="IPR013830">
    <property type="entry name" value="SGNH_hydro"/>
</dbReference>
<proteinExistence type="predicted"/>
<evidence type="ECO:0000259" key="1">
    <source>
        <dbReference type="Pfam" id="PF13472"/>
    </source>
</evidence>
<dbReference type="InterPro" id="IPR051532">
    <property type="entry name" value="Ester_Hydrolysis_Enzymes"/>
</dbReference>
<dbReference type="InterPro" id="IPR036514">
    <property type="entry name" value="SGNH_hydro_sf"/>
</dbReference>